<feature type="region of interest" description="Disordered" evidence="1">
    <location>
        <begin position="47"/>
        <end position="71"/>
    </location>
</feature>
<dbReference type="AlphaFoldDB" id="A0A6B0T6U5"/>
<dbReference type="Proteomes" id="UP000466535">
    <property type="component" value="Unassembled WGS sequence"/>
</dbReference>
<dbReference type="RefSeq" id="WP_159763073.1">
    <property type="nucleotide sequence ID" value="NZ_WUUT01000001.1"/>
</dbReference>
<evidence type="ECO:0000313" key="3">
    <source>
        <dbReference type="Proteomes" id="UP000466535"/>
    </source>
</evidence>
<feature type="compositionally biased region" description="Basic and acidic residues" evidence="1">
    <location>
        <begin position="60"/>
        <end position="71"/>
    </location>
</feature>
<evidence type="ECO:0000313" key="2">
    <source>
        <dbReference type="EMBL" id="MXR50992.1"/>
    </source>
</evidence>
<comment type="caution">
    <text evidence="2">The sequence shown here is derived from an EMBL/GenBank/DDBJ whole genome shotgun (WGS) entry which is preliminary data.</text>
</comment>
<name>A0A6B0T6U5_9EURY</name>
<reference evidence="2 3" key="1">
    <citation type="submission" date="2019-12" db="EMBL/GenBank/DDBJ databases">
        <title>Isolation and characterization of three novel carbon monoxide-oxidizing members of Halobacteria from salione crusts and soils.</title>
        <authorList>
            <person name="Myers M.R."/>
            <person name="King G.M."/>
        </authorList>
    </citation>
    <scope>NUCLEOTIDE SEQUENCE [LARGE SCALE GENOMIC DNA]</scope>
    <source>
        <strain evidence="2 3">WSH3</strain>
    </source>
</reference>
<protein>
    <submittedName>
        <fullName evidence="2">CopG family transcriptional regulator</fullName>
    </submittedName>
</protein>
<keyword evidence="3" id="KW-1185">Reference proteome</keyword>
<evidence type="ECO:0000256" key="1">
    <source>
        <dbReference type="SAM" id="MobiDB-lite"/>
    </source>
</evidence>
<gene>
    <name evidence="2" type="ORF">GRX03_05140</name>
</gene>
<accession>A0A6B0T6U5</accession>
<proteinExistence type="predicted"/>
<dbReference type="EMBL" id="WUUT01000001">
    <property type="protein sequence ID" value="MXR50992.1"/>
    <property type="molecule type" value="Genomic_DNA"/>
</dbReference>
<sequence length="71" mass="8054">MAGDGDDTTVTLGSDIYARVEKRADQSEFDDVSEYVEYVLDSLLTELEGQSESAEDDEEVRERLRELGYLE</sequence>
<organism evidence="2 3">
    <name type="scientific">Halovenus carboxidivorans</name>
    <dbReference type="NCBI Taxonomy" id="2692199"/>
    <lineage>
        <taxon>Archaea</taxon>
        <taxon>Methanobacteriati</taxon>
        <taxon>Methanobacteriota</taxon>
        <taxon>Stenosarchaea group</taxon>
        <taxon>Halobacteria</taxon>
        <taxon>Halobacteriales</taxon>
        <taxon>Haloarculaceae</taxon>
        <taxon>Halovenus</taxon>
    </lineage>
</organism>